<accession>A0ABV1TD60</accession>
<evidence type="ECO:0000313" key="2">
    <source>
        <dbReference type="Proteomes" id="UP001490365"/>
    </source>
</evidence>
<dbReference type="RefSeq" id="WP_351956634.1">
    <property type="nucleotide sequence ID" value="NZ_JBEOZM010000004.1"/>
</dbReference>
<dbReference type="EMBL" id="JBEOZM010000004">
    <property type="protein sequence ID" value="MER6267991.1"/>
    <property type="molecule type" value="Genomic_DNA"/>
</dbReference>
<gene>
    <name evidence="1" type="ORF">ABT211_11910</name>
</gene>
<comment type="caution">
    <text evidence="1">The sequence shown here is derived from an EMBL/GenBank/DDBJ whole genome shotgun (WGS) entry which is preliminary data.</text>
</comment>
<reference evidence="1 2" key="1">
    <citation type="submission" date="2024-06" db="EMBL/GenBank/DDBJ databases">
        <title>The Natural Products Discovery Center: Release of the First 8490 Sequenced Strains for Exploring Actinobacteria Biosynthetic Diversity.</title>
        <authorList>
            <person name="Kalkreuter E."/>
            <person name="Kautsar S.A."/>
            <person name="Yang D."/>
            <person name="Bader C.D."/>
            <person name="Teijaro C.N."/>
            <person name="Fluegel L."/>
            <person name="Davis C.M."/>
            <person name="Simpson J.R."/>
            <person name="Lauterbach L."/>
            <person name="Steele A.D."/>
            <person name="Gui C."/>
            <person name="Meng S."/>
            <person name="Li G."/>
            <person name="Viehrig K."/>
            <person name="Ye F."/>
            <person name="Su P."/>
            <person name="Kiefer A.F."/>
            <person name="Nichols A."/>
            <person name="Cepeda A.J."/>
            <person name="Yan W."/>
            <person name="Fan B."/>
            <person name="Jiang Y."/>
            <person name="Adhikari A."/>
            <person name="Zheng C.-J."/>
            <person name="Schuster L."/>
            <person name="Cowan T.M."/>
            <person name="Smanski M.J."/>
            <person name="Chevrette M.G."/>
            <person name="De Carvalho L.P.S."/>
            <person name="Shen B."/>
        </authorList>
    </citation>
    <scope>NUCLEOTIDE SEQUENCE [LARGE SCALE GENOMIC DNA]</scope>
    <source>
        <strain evidence="1 2">NPDC001694</strain>
    </source>
</reference>
<protein>
    <submittedName>
        <fullName evidence="1">Uncharacterized protein</fullName>
    </submittedName>
</protein>
<proteinExistence type="predicted"/>
<sequence length="73" mass="7690">MPRSALTEGRSLRYQVGTEAEFGANARNGRGLTESAPEAMFEIVLNAPVPMGLDAGHATGTLRVVFPYLSAPA</sequence>
<evidence type="ECO:0000313" key="1">
    <source>
        <dbReference type="EMBL" id="MER6267991.1"/>
    </source>
</evidence>
<name>A0ABV1TD60_9ACTN</name>
<organism evidence="1 2">
    <name type="scientific">Streptomyces sp. 900105755</name>
    <dbReference type="NCBI Taxonomy" id="3154389"/>
    <lineage>
        <taxon>Bacteria</taxon>
        <taxon>Bacillati</taxon>
        <taxon>Actinomycetota</taxon>
        <taxon>Actinomycetes</taxon>
        <taxon>Kitasatosporales</taxon>
        <taxon>Streptomycetaceae</taxon>
        <taxon>Streptomyces</taxon>
    </lineage>
</organism>
<keyword evidence="2" id="KW-1185">Reference proteome</keyword>
<dbReference type="Proteomes" id="UP001490365">
    <property type="component" value="Unassembled WGS sequence"/>
</dbReference>